<organism evidence="2">
    <name type="scientific">Haptolina brevifila</name>
    <dbReference type="NCBI Taxonomy" id="156173"/>
    <lineage>
        <taxon>Eukaryota</taxon>
        <taxon>Haptista</taxon>
        <taxon>Haptophyta</taxon>
        <taxon>Prymnesiophyceae</taxon>
        <taxon>Prymnesiales</taxon>
        <taxon>Prymnesiaceae</taxon>
        <taxon>Haptolina</taxon>
    </lineage>
</organism>
<protein>
    <recommendedName>
        <fullName evidence="3">Cellulase</fullName>
    </recommendedName>
</protein>
<keyword evidence="1" id="KW-0732">Signal</keyword>
<accession>A0A7S2IYX7</accession>
<evidence type="ECO:0000256" key="1">
    <source>
        <dbReference type="SAM" id="SignalP"/>
    </source>
</evidence>
<feature type="chain" id="PRO_5030739087" description="Cellulase" evidence="1">
    <location>
        <begin position="24"/>
        <end position="143"/>
    </location>
</feature>
<dbReference type="AlphaFoldDB" id="A0A7S2IYX7"/>
<sequence>MSPTIIHMMWHLVIAALLSGVSAQWSDWECPGFPCYVANYFEYRPHQSPSQTCGGTRLPMDYCNYLRDGTSWTAAWGNGTVAGKHDLHSKHPCAVHYMGGCVQTSCIQKTEAGCHAACNALQLLPLYDADCHDHCKYGECGGL</sequence>
<gene>
    <name evidence="2" type="ORF">CBRE1094_LOCUS38730</name>
</gene>
<reference evidence="2" key="1">
    <citation type="submission" date="2021-01" db="EMBL/GenBank/DDBJ databases">
        <authorList>
            <person name="Corre E."/>
            <person name="Pelletier E."/>
            <person name="Niang G."/>
            <person name="Scheremetjew M."/>
            <person name="Finn R."/>
            <person name="Kale V."/>
            <person name="Holt S."/>
            <person name="Cochrane G."/>
            <person name="Meng A."/>
            <person name="Brown T."/>
            <person name="Cohen L."/>
        </authorList>
    </citation>
    <scope>NUCLEOTIDE SEQUENCE</scope>
    <source>
        <strain evidence="2">UTEX LB 985</strain>
    </source>
</reference>
<feature type="signal peptide" evidence="1">
    <location>
        <begin position="1"/>
        <end position="23"/>
    </location>
</feature>
<proteinExistence type="predicted"/>
<evidence type="ECO:0000313" key="2">
    <source>
        <dbReference type="EMBL" id="CAD9533007.1"/>
    </source>
</evidence>
<evidence type="ECO:0008006" key="3">
    <source>
        <dbReference type="Google" id="ProtNLM"/>
    </source>
</evidence>
<name>A0A7S2IYX7_9EUKA</name>
<dbReference type="EMBL" id="HBGU01070940">
    <property type="protein sequence ID" value="CAD9533007.1"/>
    <property type="molecule type" value="Transcribed_RNA"/>
</dbReference>